<dbReference type="Proteomes" id="UP000291213">
    <property type="component" value="Unassembled WGS sequence"/>
</dbReference>
<dbReference type="EMBL" id="BDMD01000001">
    <property type="protein sequence ID" value="GBF08332.1"/>
    <property type="molecule type" value="Genomic_DNA"/>
</dbReference>
<dbReference type="AlphaFoldDB" id="A0A401H7N0"/>
<gene>
    <name evidence="1" type="ORF">apy_00570</name>
</gene>
<accession>A0A401H7N0</accession>
<reference evidence="1 2" key="1">
    <citation type="submission" date="2017-02" db="EMBL/GenBank/DDBJ databases">
        <title>isolation and characterization of a novel temperate virus Aeropyrum globular virus 1 infecting hyperthermophilic archaeon Aeropyrum.</title>
        <authorList>
            <person name="Yumiya M."/>
            <person name="Yoshida T."/>
            <person name="Sako Y."/>
        </authorList>
    </citation>
    <scope>NUCLEOTIDE SEQUENCE [LARGE SCALE GENOMIC DNA]</scope>
    <source>
        <strain evidence="1 2">YK1-12-2013</strain>
    </source>
</reference>
<organism evidence="1 2">
    <name type="scientific">Aeropyrum pernix</name>
    <dbReference type="NCBI Taxonomy" id="56636"/>
    <lineage>
        <taxon>Archaea</taxon>
        <taxon>Thermoproteota</taxon>
        <taxon>Thermoprotei</taxon>
        <taxon>Desulfurococcales</taxon>
        <taxon>Desulfurococcaceae</taxon>
        <taxon>Aeropyrum</taxon>
    </lineage>
</organism>
<comment type="caution">
    <text evidence="1">The sequence shown here is derived from an EMBL/GenBank/DDBJ whole genome shotgun (WGS) entry which is preliminary data.</text>
</comment>
<sequence length="299" mass="33297">MAGPIVPRAVYKDLVPRGLRRVSVATLGGRESFDIEYYVVEVRGLIAHKPPTPDAELIGVEVGLEIAPRPWVEMCRWHSGPLDRPDDPLSRIYCTSPAQGFCRQHRRSERALYDECFGSQGERGLWACKALDETASMEYAVYLTAFYSPSAPVKVGVTRRFRLLERVAEQPHIAATAVAFLDSAYKARLLEIEIGRRGIARQSTRKTRITRYIRRMEPLIALRRAAEEASSLAGENWGGKLFAIEPPGSISDPAQPRPGLKFTLEGYWGGLLGLRTRGATIWVKSGDIMHKTSLAYAEA</sequence>
<dbReference type="RefSeq" id="WP_131159417.1">
    <property type="nucleotide sequence ID" value="NZ_BDMD01000001.1"/>
</dbReference>
<dbReference type="OrthoDB" id="45375at2157"/>
<protein>
    <recommendedName>
        <fullName evidence="3">DUF2797 domain-containing protein</fullName>
    </recommendedName>
</protein>
<evidence type="ECO:0000313" key="1">
    <source>
        <dbReference type="EMBL" id="GBF08332.1"/>
    </source>
</evidence>
<name>A0A401H7N0_AERPX</name>
<evidence type="ECO:0008006" key="3">
    <source>
        <dbReference type="Google" id="ProtNLM"/>
    </source>
</evidence>
<proteinExistence type="predicted"/>
<evidence type="ECO:0000313" key="2">
    <source>
        <dbReference type="Proteomes" id="UP000291213"/>
    </source>
</evidence>